<dbReference type="AlphaFoldDB" id="A0A8S9NAL7"/>
<reference evidence="1" key="1">
    <citation type="submission" date="2019-12" db="EMBL/GenBank/DDBJ databases">
        <title>Genome sequencing and annotation of Brassica cretica.</title>
        <authorList>
            <person name="Studholme D.J."/>
            <person name="Sarris P."/>
        </authorList>
    </citation>
    <scope>NUCLEOTIDE SEQUENCE</scope>
    <source>
        <strain evidence="1">PFS-109/04</strain>
        <tissue evidence="1">Leaf</tissue>
    </source>
</reference>
<dbReference type="EMBL" id="QGKX02001621">
    <property type="protein sequence ID" value="KAF3499008.1"/>
    <property type="molecule type" value="Genomic_DNA"/>
</dbReference>
<accession>A0A8S9NAL7</accession>
<comment type="caution">
    <text evidence="1">The sequence shown here is derived from an EMBL/GenBank/DDBJ whole genome shotgun (WGS) entry which is preliminary data.</text>
</comment>
<protein>
    <submittedName>
        <fullName evidence="1">Uncharacterized protein</fullName>
    </submittedName>
</protein>
<evidence type="ECO:0000313" key="1">
    <source>
        <dbReference type="EMBL" id="KAF3499008.1"/>
    </source>
</evidence>
<organism evidence="1 2">
    <name type="scientific">Brassica cretica</name>
    <name type="common">Mustard</name>
    <dbReference type="NCBI Taxonomy" id="69181"/>
    <lineage>
        <taxon>Eukaryota</taxon>
        <taxon>Viridiplantae</taxon>
        <taxon>Streptophyta</taxon>
        <taxon>Embryophyta</taxon>
        <taxon>Tracheophyta</taxon>
        <taxon>Spermatophyta</taxon>
        <taxon>Magnoliopsida</taxon>
        <taxon>eudicotyledons</taxon>
        <taxon>Gunneridae</taxon>
        <taxon>Pentapetalae</taxon>
        <taxon>rosids</taxon>
        <taxon>malvids</taxon>
        <taxon>Brassicales</taxon>
        <taxon>Brassicaceae</taxon>
        <taxon>Brassiceae</taxon>
        <taxon>Brassica</taxon>
    </lineage>
</organism>
<proteinExistence type="predicted"/>
<evidence type="ECO:0000313" key="2">
    <source>
        <dbReference type="Proteomes" id="UP000712600"/>
    </source>
</evidence>
<dbReference type="Proteomes" id="UP000712600">
    <property type="component" value="Unassembled WGS sequence"/>
</dbReference>
<sequence length="49" mass="5296">MVHGGASVFVASSGGLQAVPPTQVGGRTRRLMWQRVLWTGGFLTKVERI</sequence>
<gene>
    <name evidence="1" type="ORF">F2Q69_00044999</name>
</gene>
<name>A0A8S9NAL7_BRACR</name>